<keyword evidence="2 4" id="KW-0040">ANK repeat</keyword>
<organism evidence="7 8">
    <name type="scientific">Hohenbuehelia grisea</name>
    <dbReference type="NCBI Taxonomy" id="104357"/>
    <lineage>
        <taxon>Eukaryota</taxon>
        <taxon>Fungi</taxon>
        <taxon>Dikarya</taxon>
        <taxon>Basidiomycota</taxon>
        <taxon>Agaricomycotina</taxon>
        <taxon>Agaricomycetes</taxon>
        <taxon>Agaricomycetidae</taxon>
        <taxon>Agaricales</taxon>
        <taxon>Pleurotineae</taxon>
        <taxon>Pleurotaceae</taxon>
        <taxon>Hohenbuehelia</taxon>
    </lineage>
</organism>
<dbReference type="SUPFAM" id="SSF47027">
    <property type="entry name" value="Acyl-CoA binding protein"/>
    <property type="match status" value="1"/>
</dbReference>
<dbReference type="Pfam" id="PF12796">
    <property type="entry name" value="Ank_2"/>
    <property type="match status" value="1"/>
</dbReference>
<feature type="domain" description="ACB" evidence="6">
    <location>
        <begin position="6"/>
        <end position="96"/>
    </location>
</feature>
<evidence type="ECO:0000256" key="2">
    <source>
        <dbReference type="ARBA" id="ARBA00023043"/>
    </source>
</evidence>
<dbReference type="PANTHER" id="PTHR24119">
    <property type="entry name" value="ACYL-COA-BINDING DOMAIN-CONTAINING PROTEIN 6"/>
    <property type="match status" value="1"/>
</dbReference>
<feature type="repeat" description="ANK" evidence="4">
    <location>
        <begin position="186"/>
        <end position="218"/>
    </location>
</feature>
<evidence type="ECO:0000313" key="8">
    <source>
        <dbReference type="Proteomes" id="UP001556367"/>
    </source>
</evidence>
<evidence type="ECO:0000256" key="5">
    <source>
        <dbReference type="SAM" id="MobiDB-lite"/>
    </source>
</evidence>
<dbReference type="SMART" id="SM00248">
    <property type="entry name" value="ANK"/>
    <property type="match status" value="1"/>
</dbReference>
<dbReference type="PANTHER" id="PTHR24119:SF0">
    <property type="entry name" value="ACYL-COA-BINDING DOMAIN-CONTAINING PROTEIN 6"/>
    <property type="match status" value="1"/>
</dbReference>
<evidence type="ECO:0000259" key="6">
    <source>
        <dbReference type="PROSITE" id="PS51228"/>
    </source>
</evidence>
<accession>A0ABR3J6P6</accession>
<dbReference type="Pfam" id="PF00887">
    <property type="entry name" value="ACBP"/>
    <property type="match status" value="1"/>
</dbReference>
<dbReference type="InterPro" id="IPR002110">
    <property type="entry name" value="Ankyrin_rpt"/>
</dbReference>
<dbReference type="InterPro" id="IPR035984">
    <property type="entry name" value="Acyl-CoA-binding_sf"/>
</dbReference>
<evidence type="ECO:0000256" key="1">
    <source>
        <dbReference type="ARBA" id="ARBA00022737"/>
    </source>
</evidence>
<dbReference type="Proteomes" id="UP001556367">
    <property type="component" value="Unassembled WGS sequence"/>
</dbReference>
<dbReference type="Gene3D" id="1.20.80.10">
    <property type="match status" value="1"/>
</dbReference>
<keyword evidence="8" id="KW-1185">Reference proteome</keyword>
<dbReference type="InterPro" id="IPR036770">
    <property type="entry name" value="Ankyrin_rpt-contain_sf"/>
</dbReference>
<evidence type="ECO:0000256" key="3">
    <source>
        <dbReference type="ARBA" id="ARBA00023121"/>
    </source>
</evidence>
<feature type="region of interest" description="Disordered" evidence="5">
    <location>
        <begin position="93"/>
        <end position="144"/>
    </location>
</feature>
<dbReference type="EMBL" id="JASNQZ010000011">
    <property type="protein sequence ID" value="KAL0951320.1"/>
    <property type="molecule type" value="Genomic_DNA"/>
</dbReference>
<dbReference type="PROSITE" id="PS51228">
    <property type="entry name" value="ACB_2"/>
    <property type="match status" value="1"/>
</dbReference>
<keyword evidence="3" id="KW-0446">Lipid-binding</keyword>
<proteinExistence type="predicted"/>
<evidence type="ECO:0000256" key="4">
    <source>
        <dbReference type="PROSITE-ProRule" id="PRU00023"/>
    </source>
</evidence>
<dbReference type="InterPro" id="IPR014352">
    <property type="entry name" value="FERM/acyl-CoA-bd_prot_sf"/>
</dbReference>
<dbReference type="Gene3D" id="1.25.40.20">
    <property type="entry name" value="Ankyrin repeat-containing domain"/>
    <property type="match status" value="1"/>
</dbReference>
<dbReference type="PRINTS" id="PR00689">
    <property type="entry name" value="ACOABINDINGP"/>
</dbReference>
<dbReference type="PROSITE" id="PS50297">
    <property type="entry name" value="ANK_REP_REGION"/>
    <property type="match status" value="1"/>
</dbReference>
<name>A0ABR3J6P6_9AGAR</name>
<comment type="caution">
    <text evidence="7">The sequence shown here is derived from an EMBL/GenBank/DDBJ whole genome shotgun (WGS) entry which is preliminary data.</text>
</comment>
<protein>
    <recommendedName>
        <fullName evidence="6">ACB domain-containing protein</fullName>
    </recommendedName>
</protein>
<reference evidence="8" key="1">
    <citation type="submission" date="2024-06" db="EMBL/GenBank/DDBJ databases">
        <title>Multi-omics analyses provide insights into the biosynthesis of the anticancer antibiotic pleurotin in Hohenbuehelia grisea.</title>
        <authorList>
            <person name="Weaver J.A."/>
            <person name="Alberti F."/>
        </authorList>
    </citation>
    <scope>NUCLEOTIDE SEQUENCE [LARGE SCALE GENOMIC DNA]</scope>
    <source>
        <strain evidence="8">T-177</strain>
    </source>
</reference>
<dbReference type="PROSITE" id="PS50088">
    <property type="entry name" value="ANK_REPEAT"/>
    <property type="match status" value="1"/>
</dbReference>
<dbReference type="InterPro" id="IPR000582">
    <property type="entry name" value="Acyl-CoA-binding_protein"/>
</dbReference>
<gene>
    <name evidence="7" type="ORF">HGRIS_008026</name>
</gene>
<sequence>MPNYTPSPKFQQAASFLSNGPSASKASVETKLELYGLYKYLTVSRTPNTSRPGFFDMSGKAKWDAWSNAGKTYDCEERAEERYLQIAHDFGWKEGDEPVPETAKPAEHPDVDLDNLDDSDGDQPPSPNAGSGEPGGMGIYVSSMAPPEASTSDFTIHGLALSDDTTALMLLLQSDPDIDVNEPDEFGYTPLHLAADRGNSKVVEYLLKHGADASKKDSDEFTAFELAEAAGHEDVVALLKTAA</sequence>
<evidence type="ECO:0000313" key="7">
    <source>
        <dbReference type="EMBL" id="KAL0951320.1"/>
    </source>
</evidence>
<dbReference type="SUPFAM" id="SSF48403">
    <property type="entry name" value="Ankyrin repeat"/>
    <property type="match status" value="1"/>
</dbReference>
<keyword evidence="1" id="KW-0677">Repeat</keyword>
<feature type="compositionally biased region" description="Acidic residues" evidence="5">
    <location>
        <begin position="112"/>
        <end position="121"/>
    </location>
</feature>